<protein>
    <submittedName>
        <fullName evidence="1">Uncharacterized protein</fullName>
    </submittedName>
</protein>
<gene>
    <name evidence="1" type="ORF">SAE01_04080</name>
</gene>
<keyword evidence="2" id="KW-1185">Reference proteome</keyword>
<proteinExistence type="predicted"/>
<sequence>MFFAFSKVSFAQNKAVVLENVWNNDLNNYNPKEYIDKLYEVLKAKLQVKDFIADVRTLTSTKKDRNWDKNVIEQLKAKKAAGENAYFIAIASELRLPAFNLGKFLFKKPPRSSKLTFTLHVFDTTGTEIIGDTIVNRGCLVRTFDEEKGSKFFYTDYDNFMSDMQCHLDVLRKSIQDKPLAKKQKRYLETK</sequence>
<evidence type="ECO:0000313" key="1">
    <source>
        <dbReference type="EMBL" id="GEO07912.1"/>
    </source>
</evidence>
<dbReference type="AlphaFoldDB" id="A0A512B7G8"/>
<comment type="caution">
    <text evidence="1">The sequence shown here is derived from an EMBL/GenBank/DDBJ whole genome shotgun (WGS) entry which is preliminary data.</text>
</comment>
<reference evidence="1 2" key="1">
    <citation type="submission" date="2019-07" db="EMBL/GenBank/DDBJ databases">
        <title>Whole genome shotgun sequence of Segetibacter aerophilus NBRC 106135.</title>
        <authorList>
            <person name="Hosoyama A."/>
            <person name="Uohara A."/>
            <person name="Ohji S."/>
            <person name="Ichikawa N."/>
        </authorList>
    </citation>
    <scope>NUCLEOTIDE SEQUENCE [LARGE SCALE GENOMIC DNA]</scope>
    <source>
        <strain evidence="1 2">NBRC 106135</strain>
    </source>
</reference>
<evidence type="ECO:0000313" key="2">
    <source>
        <dbReference type="Proteomes" id="UP000321513"/>
    </source>
</evidence>
<organism evidence="1 2">
    <name type="scientific">Segetibacter aerophilus</name>
    <dbReference type="NCBI Taxonomy" id="670293"/>
    <lineage>
        <taxon>Bacteria</taxon>
        <taxon>Pseudomonadati</taxon>
        <taxon>Bacteroidota</taxon>
        <taxon>Chitinophagia</taxon>
        <taxon>Chitinophagales</taxon>
        <taxon>Chitinophagaceae</taxon>
        <taxon>Segetibacter</taxon>
    </lineage>
</organism>
<name>A0A512B7G8_9BACT</name>
<accession>A0A512B7G8</accession>
<dbReference type="Proteomes" id="UP000321513">
    <property type="component" value="Unassembled WGS sequence"/>
</dbReference>
<dbReference type="EMBL" id="BJYT01000001">
    <property type="protein sequence ID" value="GEO07912.1"/>
    <property type="molecule type" value="Genomic_DNA"/>
</dbReference>